<proteinExistence type="predicted"/>
<feature type="domain" description="SCP" evidence="1">
    <location>
        <begin position="3"/>
        <end position="106"/>
    </location>
</feature>
<dbReference type="CDD" id="cd05379">
    <property type="entry name" value="CAP_bacterial"/>
    <property type="match status" value="1"/>
</dbReference>
<dbReference type="KEGG" id="lyk:FLP23_09295"/>
<dbReference type="PANTHER" id="PTHR31157">
    <property type="entry name" value="SCP DOMAIN-CONTAINING PROTEIN"/>
    <property type="match status" value="1"/>
</dbReference>
<dbReference type="InterPro" id="IPR014044">
    <property type="entry name" value="CAP_dom"/>
</dbReference>
<dbReference type="SUPFAM" id="SSF55797">
    <property type="entry name" value="PR-1-like"/>
    <property type="match status" value="1"/>
</dbReference>
<name>A0A5C1YCL9_9MICO</name>
<dbReference type="Pfam" id="PF00188">
    <property type="entry name" value="CAP"/>
    <property type="match status" value="1"/>
</dbReference>
<evidence type="ECO:0000313" key="3">
    <source>
        <dbReference type="Proteomes" id="UP000322159"/>
    </source>
</evidence>
<dbReference type="Gene3D" id="3.40.33.10">
    <property type="entry name" value="CAP"/>
    <property type="match status" value="1"/>
</dbReference>
<dbReference type="Proteomes" id="UP000322159">
    <property type="component" value="Chromosome"/>
</dbReference>
<evidence type="ECO:0000259" key="1">
    <source>
        <dbReference type="Pfam" id="PF00188"/>
    </source>
</evidence>
<dbReference type="OrthoDB" id="68195at2"/>
<dbReference type="AlphaFoldDB" id="A0A5C1YCL9"/>
<dbReference type="EMBL" id="CP043504">
    <property type="protein sequence ID" value="QEO10849.1"/>
    <property type="molecule type" value="Genomic_DNA"/>
</dbReference>
<accession>A0A5C1YCL9</accession>
<dbReference type="PANTHER" id="PTHR31157:SF1">
    <property type="entry name" value="SCP DOMAIN-CONTAINING PROTEIN"/>
    <property type="match status" value="1"/>
</dbReference>
<organism evidence="2 3">
    <name type="scientific">Protaetiibacter larvae</name>
    <dbReference type="NCBI Taxonomy" id="2592654"/>
    <lineage>
        <taxon>Bacteria</taxon>
        <taxon>Bacillati</taxon>
        <taxon>Actinomycetota</taxon>
        <taxon>Actinomycetes</taxon>
        <taxon>Micrococcales</taxon>
        <taxon>Microbacteriaceae</taxon>
        <taxon>Protaetiibacter</taxon>
    </lineage>
</organism>
<dbReference type="InterPro" id="IPR035940">
    <property type="entry name" value="CAP_sf"/>
</dbReference>
<keyword evidence="3" id="KW-1185">Reference proteome</keyword>
<evidence type="ECO:0000313" key="2">
    <source>
        <dbReference type="EMBL" id="QEO10849.1"/>
    </source>
</evidence>
<reference evidence="2 3" key="1">
    <citation type="submission" date="2019-09" db="EMBL/GenBank/DDBJ databases">
        <title>Genome sequencing of strain KACC 19322.</title>
        <authorList>
            <person name="Heo J."/>
            <person name="Kim S.-J."/>
            <person name="Kim J.-S."/>
            <person name="Hong S.-B."/>
            <person name="Kwon S.-W."/>
        </authorList>
    </citation>
    <scope>NUCLEOTIDE SEQUENCE [LARGE SCALE GENOMIC DNA]</scope>
    <source>
        <strain evidence="2 3">KACC 19322</strain>
    </source>
</reference>
<sequence length="108" mass="10997">MLTHTNAARAAAGLAPLGRSGTLVSYACTWASQLAATGNFVHSSFPGGFSSWGENIAWGYGSASAVVEGWMGSAGHRANILNGGYTLHGACSAAGGDGRLYWVQQFGS</sequence>
<gene>
    <name evidence="2" type="ORF">FLP23_09295</name>
</gene>
<protein>
    <recommendedName>
        <fullName evidence="1">SCP domain-containing protein</fullName>
    </recommendedName>
</protein>